<proteinExistence type="predicted"/>
<organism evidence="1 2">
    <name type="scientific">Meloidogyne enterolobii</name>
    <name type="common">Root-knot nematode worm</name>
    <name type="synonym">Meloidogyne mayaguensis</name>
    <dbReference type="NCBI Taxonomy" id="390850"/>
    <lineage>
        <taxon>Eukaryota</taxon>
        <taxon>Metazoa</taxon>
        <taxon>Ecdysozoa</taxon>
        <taxon>Nematoda</taxon>
        <taxon>Chromadorea</taxon>
        <taxon>Rhabditida</taxon>
        <taxon>Tylenchina</taxon>
        <taxon>Tylenchomorpha</taxon>
        <taxon>Tylenchoidea</taxon>
        <taxon>Meloidogynidae</taxon>
        <taxon>Meloidogyninae</taxon>
        <taxon>Meloidogyne</taxon>
    </lineage>
</organism>
<sequence length="360" mass="41239">MAMSTSKLEMSLDQIIDAQKRKGQTAGKKPMGGNGGARKVFAKKRQQNNRVSKFKRNSGAIRRVARFGNKKKSTAGPMQKRIVVAKRQTFANVKNARIQKNRNMMKVTKNLVRKLVKKAIAQNLTTVPVSVRPSRRQMRVRANRLRQKNILSRVNVQSRIIGRRRIIANNSPIMATRRVKTDRGPIRFNTQVPAFQHVVSLPPRIVSAKPQKIVLQPQTSSLFTTPRRQQISFNGQNASQGSSVRAQINAMRRASRVQQLQNQFAKQQQPTQNFIVQQPSAGRRVQQVILSRPPVRTQYILVQQQNRGQKFGHISNNNSNTSKRFVRRQQFFGRMRGQNRGQKFSVVDTFYEPPNFLQRI</sequence>
<comment type="caution">
    <text evidence="1">The sequence shown here is derived from an EMBL/GenBank/DDBJ whole genome shotgun (WGS) entry which is preliminary data.</text>
</comment>
<dbReference type="AlphaFoldDB" id="A0A6V7VKM2"/>
<protein>
    <submittedName>
        <fullName evidence="1">Uncharacterized protein</fullName>
    </submittedName>
</protein>
<reference evidence="1 2" key="1">
    <citation type="submission" date="2020-08" db="EMBL/GenBank/DDBJ databases">
        <authorList>
            <person name="Koutsovoulos G."/>
            <person name="Danchin GJ E."/>
        </authorList>
    </citation>
    <scope>NUCLEOTIDE SEQUENCE [LARGE SCALE GENOMIC DNA]</scope>
</reference>
<accession>A0A6V7VKM2</accession>
<evidence type="ECO:0000313" key="1">
    <source>
        <dbReference type="EMBL" id="CAD2175439.1"/>
    </source>
</evidence>
<dbReference type="EMBL" id="CAJEWN010000254">
    <property type="protein sequence ID" value="CAD2175439.1"/>
    <property type="molecule type" value="Genomic_DNA"/>
</dbReference>
<name>A0A6V7VKM2_MELEN</name>
<evidence type="ECO:0000313" key="2">
    <source>
        <dbReference type="Proteomes" id="UP000580250"/>
    </source>
</evidence>
<gene>
    <name evidence="1" type="ORF">MENT_LOCUS27163</name>
</gene>
<dbReference type="Proteomes" id="UP000580250">
    <property type="component" value="Unassembled WGS sequence"/>
</dbReference>